<protein>
    <recommendedName>
        <fullName evidence="6">G domain-containing protein</fullName>
    </recommendedName>
</protein>
<feature type="compositionally biased region" description="Basic and acidic residues" evidence="5">
    <location>
        <begin position="221"/>
        <end position="238"/>
    </location>
</feature>
<dbReference type="GO" id="GO:0043022">
    <property type="term" value="F:ribosome binding"/>
    <property type="evidence" value="ECO:0007669"/>
    <property type="project" value="TreeGrafter"/>
</dbReference>
<reference evidence="7" key="1">
    <citation type="submission" date="2024-06" db="EMBL/GenBank/DDBJ databases">
        <authorList>
            <consortium name="consrtm"/>
            <person name="Uemura M."/>
            <person name="Terahara T."/>
        </authorList>
    </citation>
    <scope>NUCLEOTIDE SEQUENCE</scope>
    <source>
        <strain evidence="7">KM77-8</strain>
    </source>
</reference>
<proteinExistence type="predicted"/>
<dbReference type="SUPFAM" id="SSF52540">
    <property type="entry name" value="P-loop containing nucleoside triphosphate hydrolases"/>
    <property type="match status" value="1"/>
</dbReference>
<name>A0AAT9HTA8_9ACTN</name>
<reference evidence="7" key="2">
    <citation type="submission" date="2024-07" db="EMBL/GenBank/DDBJ databases">
        <title>Streptomyces haneummycinica sp. nov., a new antibiotic-producing actinobacterium isolated from marine sediment.</title>
        <authorList>
            <person name="Uemura M."/>
            <person name="Hamada M."/>
            <person name="Hirano S."/>
            <person name="Kobayashi K."/>
            <person name="Ohshiro T."/>
            <person name="Kobayashi T."/>
            <person name="Terahara T."/>
        </authorList>
    </citation>
    <scope>NUCLEOTIDE SEQUENCE</scope>
    <source>
        <strain evidence="7">KM77-8</strain>
    </source>
</reference>
<feature type="compositionally biased region" description="Basic residues" evidence="5">
    <location>
        <begin position="255"/>
        <end position="268"/>
    </location>
</feature>
<keyword evidence="4" id="KW-0342">GTP-binding</keyword>
<evidence type="ECO:0000313" key="7">
    <source>
        <dbReference type="EMBL" id="BFO20265.1"/>
    </source>
</evidence>
<dbReference type="AlphaFoldDB" id="A0AAT9HTA8"/>
<organism evidence="7">
    <name type="scientific">Streptomyces haneummycinicus</name>
    <dbReference type="NCBI Taxonomy" id="3074435"/>
    <lineage>
        <taxon>Bacteria</taxon>
        <taxon>Bacillati</taxon>
        <taxon>Actinomycetota</taxon>
        <taxon>Actinomycetes</taxon>
        <taxon>Kitasatosporales</taxon>
        <taxon>Streptomycetaceae</taxon>
        <taxon>Streptomyces</taxon>
    </lineage>
</organism>
<dbReference type="CDD" id="cd01894">
    <property type="entry name" value="EngA1"/>
    <property type="match status" value="1"/>
</dbReference>
<dbReference type="EMBL" id="AP035768">
    <property type="protein sequence ID" value="BFO20265.1"/>
    <property type="molecule type" value="Genomic_DNA"/>
</dbReference>
<keyword evidence="2" id="KW-0677">Repeat</keyword>
<feature type="region of interest" description="Disordered" evidence="5">
    <location>
        <begin position="218"/>
        <end position="268"/>
    </location>
</feature>
<gene>
    <name evidence="7" type="ORF">SHKM778_66530</name>
</gene>
<feature type="domain" description="G" evidence="6">
    <location>
        <begin position="61"/>
        <end position="175"/>
    </location>
</feature>
<keyword evidence="1" id="KW-0690">Ribosome biogenesis</keyword>
<evidence type="ECO:0000259" key="6">
    <source>
        <dbReference type="Pfam" id="PF01926"/>
    </source>
</evidence>
<accession>A0AAT9HTA8</accession>
<dbReference type="PANTHER" id="PTHR43834">
    <property type="entry name" value="GTPASE DER"/>
    <property type="match status" value="1"/>
</dbReference>
<dbReference type="GO" id="GO:0005525">
    <property type="term" value="F:GTP binding"/>
    <property type="evidence" value="ECO:0007669"/>
    <property type="project" value="UniProtKB-KW"/>
</dbReference>
<keyword evidence="3" id="KW-0547">Nucleotide-binding</keyword>
<evidence type="ECO:0000256" key="3">
    <source>
        <dbReference type="ARBA" id="ARBA00022741"/>
    </source>
</evidence>
<dbReference type="FunFam" id="3.40.50.300:FF:000057">
    <property type="entry name" value="GTPase Der"/>
    <property type="match status" value="1"/>
</dbReference>
<dbReference type="NCBIfam" id="TIGR00231">
    <property type="entry name" value="small_GTP"/>
    <property type="match status" value="1"/>
</dbReference>
<evidence type="ECO:0000256" key="1">
    <source>
        <dbReference type="ARBA" id="ARBA00022517"/>
    </source>
</evidence>
<dbReference type="Gene3D" id="3.40.50.300">
    <property type="entry name" value="P-loop containing nucleotide triphosphate hydrolases"/>
    <property type="match status" value="1"/>
</dbReference>
<evidence type="ECO:0000256" key="2">
    <source>
        <dbReference type="ARBA" id="ARBA00022737"/>
    </source>
</evidence>
<dbReference type="PRINTS" id="PR00326">
    <property type="entry name" value="GTP1OBG"/>
</dbReference>
<evidence type="ECO:0000256" key="5">
    <source>
        <dbReference type="SAM" id="MobiDB-lite"/>
    </source>
</evidence>
<dbReference type="InterPro" id="IPR027417">
    <property type="entry name" value="P-loop_NTPase"/>
</dbReference>
<sequence length="268" mass="29055">MNDHIQPDGSDAYEGAHEHDHGALGDAEFAEFMELAAEEGFDLEDVEGAIEAAGHGPLPVLAVVGRPNVGKSTLVNRIIGRREAVVEDKPGVTRDRVTYEAEWAGRRFKVVDTGGWEQDVLGIDASVAAQAEYAIEAADAVVFVVDAKVGATDTDEAVVRLLRKAGKPVVLCANKVDGPSGEADASYLWSLGLGSRTRSPPCTAAAPATCWTRSSRRCRRPRADLRHRGRRPAPDRPHWQAQRRQVLAAEQGRGRGPRRGQRDGRHHP</sequence>
<dbReference type="InterPro" id="IPR005225">
    <property type="entry name" value="Small_GTP-bd"/>
</dbReference>
<evidence type="ECO:0000256" key="4">
    <source>
        <dbReference type="ARBA" id="ARBA00023134"/>
    </source>
</evidence>
<dbReference type="Pfam" id="PF01926">
    <property type="entry name" value="MMR_HSR1"/>
    <property type="match status" value="1"/>
</dbReference>
<dbReference type="GO" id="GO:0042254">
    <property type="term" value="P:ribosome biogenesis"/>
    <property type="evidence" value="ECO:0007669"/>
    <property type="project" value="UniProtKB-KW"/>
</dbReference>
<dbReference type="PANTHER" id="PTHR43834:SF6">
    <property type="entry name" value="GTPASE DER"/>
    <property type="match status" value="1"/>
</dbReference>
<dbReference type="InterPro" id="IPR006073">
    <property type="entry name" value="GTP-bd"/>
</dbReference>